<keyword evidence="1" id="KW-0812">Transmembrane</keyword>
<dbReference type="PANTHER" id="PTHR31302:SF0">
    <property type="entry name" value="TRANSMEMBRANE PROTEIN WITH METALLOPHOSPHOESTERASE DOMAIN"/>
    <property type="match status" value="1"/>
</dbReference>
<keyword evidence="4" id="KW-1185">Reference proteome</keyword>
<dbReference type="GO" id="GO:0016787">
    <property type="term" value="F:hydrolase activity"/>
    <property type="evidence" value="ECO:0007669"/>
    <property type="project" value="InterPro"/>
</dbReference>
<dbReference type="Proteomes" id="UP001161325">
    <property type="component" value="Unassembled WGS sequence"/>
</dbReference>
<dbReference type="PANTHER" id="PTHR31302">
    <property type="entry name" value="TRANSMEMBRANE PROTEIN WITH METALLOPHOSPHOESTERASE DOMAIN-RELATED"/>
    <property type="match status" value="1"/>
</dbReference>
<reference evidence="3" key="1">
    <citation type="submission" date="2022-08" db="EMBL/GenBank/DDBJ databases">
        <title>Draft genome sequencing of Roseisolibacter agri AW1220.</title>
        <authorList>
            <person name="Tobiishi Y."/>
            <person name="Tonouchi A."/>
        </authorList>
    </citation>
    <scope>NUCLEOTIDE SEQUENCE</scope>
    <source>
        <strain evidence="3">AW1220</strain>
    </source>
</reference>
<dbReference type="SUPFAM" id="SSF56300">
    <property type="entry name" value="Metallo-dependent phosphatases"/>
    <property type="match status" value="1"/>
</dbReference>
<dbReference type="Pfam" id="PF00149">
    <property type="entry name" value="Metallophos"/>
    <property type="match status" value="1"/>
</dbReference>
<comment type="caution">
    <text evidence="3">The sequence shown here is derived from an EMBL/GenBank/DDBJ whole genome shotgun (WGS) entry which is preliminary data.</text>
</comment>
<evidence type="ECO:0000313" key="4">
    <source>
        <dbReference type="Proteomes" id="UP001161325"/>
    </source>
</evidence>
<gene>
    <name evidence="3" type="ORF">rosag_41780</name>
</gene>
<feature type="domain" description="Calcineurin-like phosphoesterase" evidence="2">
    <location>
        <begin position="145"/>
        <end position="320"/>
    </location>
</feature>
<feature type="transmembrane region" description="Helical" evidence="1">
    <location>
        <begin position="101"/>
        <end position="120"/>
    </location>
</feature>
<keyword evidence="1" id="KW-0472">Membrane</keyword>
<dbReference type="RefSeq" id="WP_284352101.1">
    <property type="nucleotide sequence ID" value="NZ_BRXS01000006.1"/>
</dbReference>
<dbReference type="InterPro" id="IPR004843">
    <property type="entry name" value="Calcineurin-like_PHP"/>
</dbReference>
<organism evidence="3 4">
    <name type="scientific">Roseisolibacter agri</name>
    <dbReference type="NCBI Taxonomy" id="2014610"/>
    <lineage>
        <taxon>Bacteria</taxon>
        <taxon>Pseudomonadati</taxon>
        <taxon>Gemmatimonadota</taxon>
        <taxon>Gemmatimonadia</taxon>
        <taxon>Gemmatimonadales</taxon>
        <taxon>Gemmatimonadaceae</taxon>
        <taxon>Roseisolibacter</taxon>
    </lineage>
</organism>
<dbReference type="AlphaFoldDB" id="A0AA37Q6X7"/>
<feature type="transmembrane region" description="Helical" evidence="1">
    <location>
        <begin position="6"/>
        <end position="25"/>
    </location>
</feature>
<feature type="transmembrane region" description="Helical" evidence="1">
    <location>
        <begin position="69"/>
        <end position="89"/>
    </location>
</feature>
<sequence length="376" mass="40233">MSYLFVFAISVVLTVIVWLSLLATARVMRARRAVAAFWGVAAVVHLLWWRLPDLGGAWSTAARWLVSVWLGSLVTAALLVIQLALLVVVRRMAGGRAELGARVPIAALAIPLAVGVAISLEGVGDPVVREEVVRVRGLPSTLDGLRIANLGDVHVGRFVVPADLARAVDLVDARGVDLLAVTGDLIDDVRLIEPTLDALERERARPVVAILGNHDKAHESAVVTAMRRRAPRLTLLVNGSVVIPHGGGSVRVVGADYPLDARGGHVLPRPQQDAAMRDFAARAFAGATSGETIIALSHHPAFFRVAAARGAALTLASHTHGGHVRFGRRPLIDAFDYTHGPYRRGEAHLDVSAGVGHWLPLRIGVPREIVIVTLRR</sequence>
<protein>
    <recommendedName>
        <fullName evidence="2">Calcineurin-like phosphoesterase domain-containing protein</fullName>
    </recommendedName>
</protein>
<feature type="transmembrane region" description="Helical" evidence="1">
    <location>
        <begin position="32"/>
        <end position="49"/>
    </location>
</feature>
<evidence type="ECO:0000259" key="2">
    <source>
        <dbReference type="Pfam" id="PF00149"/>
    </source>
</evidence>
<accession>A0AA37Q6X7</accession>
<dbReference type="InterPro" id="IPR051158">
    <property type="entry name" value="Metallophosphoesterase_sf"/>
</dbReference>
<proteinExistence type="predicted"/>
<keyword evidence="1" id="KW-1133">Transmembrane helix</keyword>
<evidence type="ECO:0000313" key="3">
    <source>
        <dbReference type="EMBL" id="GLC27665.1"/>
    </source>
</evidence>
<dbReference type="InterPro" id="IPR029052">
    <property type="entry name" value="Metallo-depent_PP-like"/>
</dbReference>
<evidence type="ECO:0000256" key="1">
    <source>
        <dbReference type="SAM" id="Phobius"/>
    </source>
</evidence>
<dbReference type="Gene3D" id="3.60.21.10">
    <property type="match status" value="1"/>
</dbReference>
<dbReference type="EMBL" id="BRXS01000006">
    <property type="protein sequence ID" value="GLC27665.1"/>
    <property type="molecule type" value="Genomic_DNA"/>
</dbReference>
<name>A0AA37Q6X7_9BACT</name>